<dbReference type="GO" id="GO:0000160">
    <property type="term" value="P:phosphorelay signal transduction system"/>
    <property type="evidence" value="ECO:0007669"/>
    <property type="project" value="InterPro"/>
</dbReference>
<sequence>MAMKKMEEIEVVPDVMVVDINMPVMNGFETAKALNEKYPQTKVLAFSINDDVQDVVKMLQRGVKGIY</sequence>
<accession>A0A432DYP2</accession>
<dbReference type="InterPro" id="IPR001789">
    <property type="entry name" value="Sig_transdc_resp-reg_receiver"/>
</dbReference>
<keyword evidence="1" id="KW-0597">Phosphoprotein</keyword>
<dbReference type="Gene3D" id="3.40.50.2300">
    <property type="match status" value="1"/>
</dbReference>
<name>A0A432DYP2_9FLAO</name>
<dbReference type="InterPro" id="IPR011006">
    <property type="entry name" value="CheY-like_superfamily"/>
</dbReference>
<protein>
    <submittedName>
        <fullName evidence="3">Response regulator transcription factor</fullName>
    </submittedName>
</protein>
<dbReference type="Pfam" id="PF00072">
    <property type="entry name" value="Response_reg"/>
    <property type="match status" value="1"/>
</dbReference>
<evidence type="ECO:0000313" key="4">
    <source>
        <dbReference type="Proteomes" id="UP000276953"/>
    </source>
</evidence>
<dbReference type="PROSITE" id="PS50110">
    <property type="entry name" value="RESPONSE_REGULATORY"/>
    <property type="match status" value="1"/>
</dbReference>
<dbReference type="SUPFAM" id="SSF52172">
    <property type="entry name" value="CheY-like"/>
    <property type="match status" value="1"/>
</dbReference>
<comment type="caution">
    <text evidence="3">The sequence shown here is derived from an EMBL/GenBank/DDBJ whole genome shotgun (WGS) entry which is preliminary data.</text>
</comment>
<feature type="domain" description="Response regulatory" evidence="2">
    <location>
        <begin position="1"/>
        <end position="67"/>
    </location>
</feature>
<feature type="modified residue" description="4-aspartylphosphate" evidence="1">
    <location>
        <position position="19"/>
    </location>
</feature>
<organism evidence="3 4">
    <name type="scientific">Chryseobacterium arthrosphaerae</name>
    <dbReference type="NCBI Taxonomy" id="651561"/>
    <lineage>
        <taxon>Bacteria</taxon>
        <taxon>Pseudomonadati</taxon>
        <taxon>Bacteroidota</taxon>
        <taxon>Flavobacteriia</taxon>
        <taxon>Flavobacteriales</taxon>
        <taxon>Weeksellaceae</taxon>
        <taxon>Chryseobacterium group</taxon>
        <taxon>Chryseobacterium</taxon>
    </lineage>
</organism>
<dbReference type="AlphaFoldDB" id="A0A432DYP2"/>
<dbReference type="EMBL" id="RYFC01000001">
    <property type="protein sequence ID" value="RTZ49474.1"/>
    <property type="molecule type" value="Genomic_DNA"/>
</dbReference>
<evidence type="ECO:0000313" key="3">
    <source>
        <dbReference type="EMBL" id="RTZ49474.1"/>
    </source>
</evidence>
<evidence type="ECO:0000259" key="2">
    <source>
        <dbReference type="PROSITE" id="PS50110"/>
    </source>
</evidence>
<evidence type="ECO:0000256" key="1">
    <source>
        <dbReference type="PROSITE-ProRule" id="PRU00169"/>
    </source>
</evidence>
<reference evidence="3 4" key="1">
    <citation type="submission" date="2018-12" db="EMBL/GenBank/DDBJ databases">
        <title>Draft Genome Sequence of Chryseobacterium arthrosphaerae strain ED882-96 Isolated from the Blood of a Patient with Liver Cirrhosis in Taiwan.</title>
        <authorList>
            <person name="Lin J.-N."/>
            <person name="Lai C.-H."/>
            <person name="Yang C.-H."/>
            <person name="Huang Y.-H."/>
        </authorList>
    </citation>
    <scope>NUCLEOTIDE SEQUENCE [LARGE SCALE GENOMIC DNA]</scope>
    <source>
        <strain evidence="3 4">ED882-96</strain>
    </source>
</reference>
<dbReference type="Proteomes" id="UP000276953">
    <property type="component" value="Unassembled WGS sequence"/>
</dbReference>
<proteinExistence type="predicted"/>
<gene>
    <name evidence="3" type="ORF">EJ377_02535</name>
</gene>